<organism evidence="1 2">
    <name type="scientific">Oryza meyeriana var. granulata</name>
    <dbReference type="NCBI Taxonomy" id="110450"/>
    <lineage>
        <taxon>Eukaryota</taxon>
        <taxon>Viridiplantae</taxon>
        <taxon>Streptophyta</taxon>
        <taxon>Embryophyta</taxon>
        <taxon>Tracheophyta</taxon>
        <taxon>Spermatophyta</taxon>
        <taxon>Magnoliopsida</taxon>
        <taxon>Liliopsida</taxon>
        <taxon>Poales</taxon>
        <taxon>Poaceae</taxon>
        <taxon>BOP clade</taxon>
        <taxon>Oryzoideae</taxon>
        <taxon>Oryzeae</taxon>
        <taxon>Oryzinae</taxon>
        <taxon>Oryza</taxon>
        <taxon>Oryza meyeriana</taxon>
    </lineage>
</organism>
<dbReference type="AlphaFoldDB" id="A0A6G1EMV1"/>
<evidence type="ECO:0000313" key="2">
    <source>
        <dbReference type="Proteomes" id="UP000479710"/>
    </source>
</evidence>
<keyword evidence="2" id="KW-1185">Reference proteome</keyword>
<protein>
    <submittedName>
        <fullName evidence="1">Uncharacterized protein</fullName>
    </submittedName>
</protein>
<sequence>MSLSTYQEPCSCCWKVTVLPGSFTPPLGGRDPAGKLRRPLAPIPAAWSPSRSVSPGASPATTALPCWAANGVLAACIGFSSGRWRK</sequence>
<reference evidence="1 2" key="1">
    <citation type="submission" date="2019-11" db="EMBL/GenBank/DDBJ databases">
        <title>Whole genome sequence of Oryza granulata.</title>
        <authorList>
            <person name="Li W."/>
        </authorList>
    </citation>
    <scope>NUCLEOTIDE SEQUENCE [LARGE SCALE GENOMIC DNA]</scope>
    <source>
        <strain evidence="2">cv. Menghai</strain>
        <tissue evidence="1">Leaf</tissue>
    </source>
</reference>
<evidence type="ECO:0000313" key="1">
    <source>
        <dbReference type="EMBL" id="KAF0925947.1"/>
    </source>
</evidence>
<dbReference type="EMBL" id="SPHZ02000003">
    <property type="protein sequence ID" value="KAF0925947.1"/>
    <property type="molecule type" value="Genomic_DNA"/>
</dbReference>
<accession>A0A6G1EMV1</accession>
<dbReference type="Proteomes" id="UP000479710">
    <property type="component" value="Unassembled WGS sequence"/>
</dbReference>
<proteinExistence type="predicted"/>
<name>A0A6G1EMV1_9ORYZ</name>
<comment type="caution">
    <text evidence="1">The sequence shown here is derived from an EMBL/GenBank/DDBJ whole genome shotgun (WGS) entry which is preliminary data.</text>
</comment>
<gene>
    <name evidence="1" type="ORF">E2562_018746</name>
</gene>